<comment type="caution">
    <text evidence="1">The sequence shown here is derived from an EMBL/GenBank/DDBJ whole genome shotgun (WGS) entry which is preliminary data.</text>
</comment>
<dbReference type="Proteomes" id="UP000283655">
    <property type="component" value="Unassembled WGS sequence"/>
</dbReference>
<reference evidence="1 2" key="1">
    <citation type="submission" date="2018-09" db="EMBL/GenBank/DDBJ databases">
        <title>Phylogenetic diversity of Pectobacterium and Dickeya strains causing blackleg disease of potato in Morocco.</title>
        <authorList>
            <person name="Oulghazi S."/>
            <person name="Moumni M."/>
            <person name="Faure D."/>
        </authorList>
    </citation>
    <scope>NUCLEOTIDE SEQUENCE [LARGE SCALE GENOMIC DNA]</scope>
    <source>
        <strain evidence="1 2">S1.15.11.2D</strain>
    </source>
</reference>
<dbReference type="EMBL" id="QZDH01000033">
    <property type="protein sequence ID" value="RJL50254.1"/>
    <property type="molecule type" value="Genomic_DNA"/>
</dbReference>
<dbReference type="RefSeq" id="WP_119874224.1">
    <property type="nucleotide sequence ID" value="NZ_QZDH01000033.1"/>
</dbReference>
<proteinExistence type="predicted"/>
<dbReference type="AlphaFoldDB" id="A0A419AUG5"/>
<sequence>MEINAKQFVTCRGRRVLTDDGQQGIDCKLGVGSTTEKKQGLVAVAIYANCAELDNTQLDEIIAWVHLYKSGPMK</sequence>
<organism evidence="1 2">
    <name type="scientific">Pectobacterium carotovorum</name>
    <name type="common">Erwinia carotovora</name>
    <dbReference type="NCBI Taxonomy" id="554"/>
    <lineage>
        <taxon>Bacteria</taxon>
        <taxon>Pseudomonadati</taxon>
        <taxon>Pseudomonadota</taxon>
        <taxon>Gammaproteobacteria</taxon>
        <taxon>Enterobacterales</taxon>
        <taxon>Pectobacteriaceae</taxon>
        <taxon>Pectobacterium</taxon>
    </lineage>
</organism>
<accession>A0A419AUG5</accession>
<evidence type="ECO:0000313" key="2">
    <source>
        <dbReference type="Proteomes" id="UP000283655"/>
    </source>
</evidence>
<evidence type="ECO:0000313" key="1">
    <source>
        <dbReference type="EMBL" id="RJL50254.1"/>
    </source>
</evidence>
<gene>
    <name evidence="1" type="ORF">D5071_14635</name>
</gene>
<protein>
    <submittedName>
        <fullName evidence="1">Uncharacterized protein</fullName>
    </submittedName>
</protein>
<name>A0A419AUG5_PECCA</name>